<evidence type="ECO:0000256" key="4">
    <source>
        <dbReference type="ARBA" id="ARBA00023274"/>
    </source>
</evidence>
<dbReference type="Pfam" id="PF01386">
    <property type="entry name" value="Ribosomal_L25p"/>
    <property type="match status" value="1"/>
</dbReference>
<dbReference type="GO" id="GO:0008097">
    <property type="term" value="F:5S rRNA binding"/>
    <property type="evidence" value="ECO:0007669"/>
    <property type="project" value="InterPro"/>
</dbReference>
<dbReference type="CDD" id="cd00495">
    <property type="entry name" value="Ribosomal_L25_TL5_CTC"/>
    <property type="match status" value="1"/>
</dbReference>
<reference evidence="9 10" key="1">
    <citation type="journal article" date="2015" name="Nature">
        <title>rRNA introns, odd ribosomes, and small enigmatic genomes across a large radiation of phyla.</title>
        <authorList>
            <person name="Brown C.T."/>
            <person name="Hug L.A."/>
            <person name="Thomas B.C."/>
            <person name="Sharon I."/>
            <person name="Castelle C.J."/>
            <person name="Singh A."/>
            <person name="Wilkins M.J."/>
            <person name="Williams K.H."/>
            <person name="Banfield J.F."/>
        </authorList>
    </citation>
    <scope>NUCLEOTIDE SEQUENCE [LARGE SCALE GENOMIC DNA]</scope>
</reference>
<proteinExistence type="inferred from homology"/>
<name>A0A0G1U1H5_9BACT</name>
<evidence type="ECO:0000259" key="7">
    <source>
        <dbReference type="Pfam" id="PF01386"/>
    </source>
</evidence>
<dbReference type="SUPFAM" id="SSF50715">
    <property type="entry name" value="Ribosomal protein L25-like"/>
    <property type="match status" value="1"/>
</dbReference>
<accession>A0A0G1U1H5</accession>
<dbReference type="HAMAP" id="MF_01334">
    <property type="entry name" value="Ribosomal_bL25_CTC"/>
    <property type="match status" value="1"/>
</dbReference>
<evidence type="ECO:0000256" key="1">
    <source>
        <dbReference type="ARBA" id="ARBA00022730"/>
    </source>
</evidence>
<comment type="function">
    <text evidence="5">This is one of the proteins that binds to the 5S RNA in the ribosome where it forms part of the central protuberance.</text>
</comment>
<evidence type="ECO:0000313" key="10">
    <source>
        <dbReference type="Proteomes" id="UP000034772"/>
    </source>
</evidence>
<evidence type="ECO:0000256" key="5">
    <source>
        <dbReference type="HAMAP-Rule" id="MF_01334"/>
    </source>
</evidence>
<dbReference type="Pfam" id="PF14693">
    <property type="entry name" value="Ribosomal_TL5_C"/>
    <property type="match status" value="1"/>
</dbReference>
<keyword evidence="1 5" id="KW-0699">rRNA-binding</keyword>
<dbReference type="InterPro" id="IPR020057">
    <property type="entry name" value="Ribosomal_bL25_b-dom"/>
</dbReference>
<keyword evidence="3 5" id="KW-0689">Ribosomal protein</keyword>
<dbReference type="InterPro" id="IPR020056">
    <property type="entry name" value="Rbsml_bL25/Gln-tRNA_synth_N"/>
</dbReference>
<dbReference type="PATRIC" id="fig|1618373.3.peg.73"/>
<dbReference type="Gene3D" id="2.40.240.10">
    <property type="entry name" value="Ribosomal Protein L25, Chain P"/>
    <property type="match status" value="1"/>
</dbReference>
<dbReference type="InterPro" id="IPR029751">
    <property type="entry name" value="Ribosomal_L25_dom"/>
</dbReference>
<dbReference type="GO" id="GO:0022625">
    <property type="term" value="C:cytosolic large ribosomal subunit"/>
    <property type="evidence" value="ECO:0007669"/>
    <property type="project" value="TreeGrafter"/>
</dbReference>
<evidence type="ECO:0000313" key="9">
    <source>
        <dbReference type="EMBL" id="KKU87906.1"/>
    </source>
</evidence>
<sequence>MAQALKLNAKKRTVTGRKVKQLRQQQLLPANIYGKDVKSLAIELPLKEFETVFKIAGETNIIELTVDKEAKSRPVLIGNIQLDPVTDFFLHVDFRQVDLSKKVVVAVPLELKGQSPAVIKGGVLVKLVNELEIEALPKDLPDKLEVDISGLEEIGQAISIKQVPIDSSKVKLMTENLDELVVKIEAPAKEEEPTPASVAEAPAEETAPAEGETKKVEPEEKSQIQDQDKKPVANKS</sequence>
<dbReference type="GO" id="GO:0003735">
    <property type="term" value="F:structural constituent of ribosome"/>
    <property type="evidence" value="ECO:0007669"/>
    <property type="project" value="InterPro"/>
</dbReference>
<gene>
    <name evidence="5" type="primary">rplY</name>
    <name evidence="5" type="synonym">ctc</name>
    <name evidence="9" type="ORF">UY17_C0006G0010</name>
</gene>
<organism evidence="9 10">
    <name type="scientific">Candidatus Beckwithbacteria bacterium GW2011_GWC2_47_9</name>
    <dbReference type="NCBI Taxonomy" id="1618373"/>
    <lineage>
        <taxon>Bacteria</taxon>
        <taxon>Candidatus Beckwithiibacteriota</taxon>
    </lineage>
</organism>
<dbReference type="EMBL" id="LCOZ01000006">
    <property type="protein sequence ID" value="KKU87906.1"/>
    <property type="molecule type" value="Genomic_DNA"/>
</dbReference>
<evidence type="ECO:0000256" key="2">
    <source>
        <dbReference type="ARBA" id="ARBA00022884"/>
    </source>
</evidence>
<feature type="domain" description="Large ribosomal subunit protein bL25 L25" evidence="7">
    <location>
        <begin position="7"/>
        <end position="94"/>
    </location>
</feature>
<dbReference type="AlphaFoldDB" id="A0A0G1U1H5"/>
<comment type="subunit">
    <text evidence="5">Part of the 50S ribosomal subunit; part of the 5S rRNA/L5/L18/L25 subcomplex. Contacts the 5S rRNA. Binds to the 5S rRNA independently of L5 and L18.</text>
</comment>
<dbReference type="InterPro" id="IPR037121">
    <property type="entry name" value="Ribosomal_bL25_C"/>
</dbReference>
<dbReference type="PANTHER" id="PTHR33284">
    <property type="entry name" value="RIBOSOMAL PROTEIN L25/GLN-TRNA SYNTHETASE, ANTI-CODON-BINDING DOMAIN-CONTAINING PROTEIN"/>
    <property type="match status" value="1"/>
</dbReference>
<feature type="domain" description="Large ribosomal subunit protein bL25 beta" evidence="8">
    <location>
        <begin position="102"/>
        <end position="187"/>
    </location>
</feature>
<feature type="compositionally biased region" description="Basic and acidic residues" evidence="6">
    <location>
        <begin position="211"/>
        <end position="236"/>
    </location>
</feature>
<dbReference type="NCBIfam" id="TIGR00731">
    <property type="entry name" value="bL25_bact_ctc"/>
    <property type="match status" value="1"/>
</dbReference>
<keyword evidence="4 5" id="KW-0687">Ribonucleoprotein</keyword>
<comment type="caution">
    <text evidence="9">The sequence shown here is derived from an EMBL/GenBank/DDBJ whole genome shotgun (WGS) entry which is preliminary data.</text>
</comment>
<feature type="region of interest" description="Disordered" evidence="6">
    <location>
        <begin position="185"/>
        <end position="236"/>
    </location>
</feature>
<protein>
    <recommendedName>
        <fullName evidence="5">Large ribosomal subunit protein bL25</fullName>
    </recommendedName>
    <alternativeName>
        <fullName evidence="5">General stress protein CTC</fullName>
    </alternativeName>
</protein>
<dbReference type="GO" id="GO:0006412">
    <property type="term" value="P:translation"/>
    <property type="evidence" value="ECO:0007669"/>
    <property type="project" value="UniProtKB-UniRule"/>
</dbReference>
<dbReference type="PANTHER" id="PTHR33284:SF1">
    <property type="entry name" value="RIBOSOMAL PROTEIN L25_GLN-TRNA SYNTHETASE, ANTI-CODON-BINDING DOMAIN-CONTAINING PROTEIN"/>
    <property type="match status" value="1"/>
</dbReference>
<evidence type="ECO:0000259" key="8">
    <source>
        <dbReference type="Pfam" id="PF14693"/>
    </source>
</evidence>
<dbReference type="InterPro" id="IPR020930">
    <property type="entry name" value="Ribosomal_uL5_bac-type"/>
</dbReference>
<evidence type="ECO:0000256" key="3">
    <source>
        <dbReference type="ARBA" id="ARBA00022980"/>
    </source>
</evidence>
<dbReference type="InterPro" id="IPR011035">
    <property type="entry name" value="Ribosomal_bL25/Gln-tRNA_synth"/>
</dbReference>
<dbReference type="Gene3D" id="2.170.120.20">
    <property type="entry name" value="Ribosomal protein L25, beta domain"/>
    <property type="match status" value="1"/>
</dbReference>
<dbReference type="Proteomes" id="UP000034772">
    <property type="component" value="Unassembled WGS sequence"/>
</dbReference>
<keyword evidence="2 5" id="KW-0694">RNA-binding</keyword>
<comment type="similarity">
    <text evidence="5">Belongs to the bacterial ribosomal protein bL25 family. CTC subfamily.</text>
</comment>
<dbReference type="InterPro" id="IPR001021">
    <property type="entry name" value="Ribosomal_bL25_long"/>
</dbReference>
<feature type="compositionally biased region" description="Low complexity" evidence="6">
    <location>
        <begin position="194"/>
        <end position="210"/>
    </location>
</feature>
<evidence type="ECO:0000256" key="6">
    <source>
        <dbReference type="SAM" id="MobiDB-lite"/>
    </source>
</evidence>